<feature type="domain" description="CAAX prenyl protease 2/Lysostaphin resistance protein A-like" evidence="2">
    <location>
        <begin position="144"/>
        <end position="232"/>
    </location>
</feature>
<proteinExistence type="predicted"/>
<dbReference type="OrthoDB" id="8754470at2"/>
<feature type="transmembrane region" description="Helical" evidence="1">
    <location>
        <begin position="44"/>
        <end position="60"/>
    </location>
</feature>
<keyword evidence="3" id="KW-0482">Metalloprotease</keyword>
<evidence type="ECO:0000256" key="1">
    <source>
        <dbReference type="SAM" id="Phobius"/>
    </source>
</evidence>
<dbReference type="EMBL" id="WMFL01000042">
    <property type="protein sequence ID" value="NJI01794.1"/>
    <property type="molecule type" value="Genomic_DNA"/>
</dbReference>
<keyword evidence="1" id="KW-1133">Transmembrane helix</keyword>
<dbReference type="Proteomes" id="UP000195208">
    <property type="component" value="Unassembled WGS sequence"/>
</dbReference>
<feature type="transmembrane region" description="Helical" evidence="1">
    <location>
        <begin position="66"/>
        <end position="85"/>
    </location>
</feature>
<evidence type="ECO:0000259" key="2">
    <source>
        <dbReference type="Pfam" id="PF02517"/>
    </source>
</evidence>
<dbReference type="GO" id="GO:0008237">
    <property type="term" value="F:metallopeptidase activity"/>
    <property type="evidence" value="ECO:0007669"/>
    <property type="project" value="UniProtKB-KW"/>
</dbReference>
<name>A0A2T4MHC8_9STAP</name>
<accession>A0A2T4MHC8</accession>
<feature type="transmembrane region" description="Helical" evidence="1">
    <location>
        <begin position="197"/>
        <end position="215"/>
    </location>
</feature>
<evidence type="ECO:0000313" key="6">
    <source>
        <dbReference type="Proteomes" id="UP000646308"/>
    </source>
</evidence>
<keyword evidence="1" id="KW-0472">Membrane</keyword>
<reference evidence="3" key="2">
    <citation type="submission" date="2019-11" db="EMBL/GenBank/DDBJ databases">
        <title>Whole genome comparisons of Staphylococcus agnetis isolates from cattle and chickens.</title>
        <authorList>
            <person name="Rhoads D."/>
            <person name="Shwani A."/>
            <person name="Adkins P."/>
            <person name="Calcutt M."/>
            <person name="Middleton J."/>
        </authorList>
    </citation>
    <scope>NUCLEOTIDE SEQUENCE</scope>
    <source>
        <strain evidence="3">1387</strain>
    </source>
</reference>
<feature type="transmembrane region" description="Helical" evidence="1">
    <location>
        <begin position="171"/>
        <end position="191"/>
    </location>
</feature>
<dbReference type="GO" id="GO:0080120">
    <property type="term" value="P:CAAX-box protein maturation"/>
    <property type="evidence" value="ECO:0007669"/>
    <property type="project" value="UniProtKB-ARBA"/>
</dbReference>
<comment type="caution">
    <text evidence="3">The sequence shown here is derived from an EMBL/GenBank/DDBJ whole genome shotgun (WGS) entry which is preliminary data.</text>
</comment>
<dbReference type="Proteomes" id="UP000646308">
    <property type="component" value="Unassembled WGS sequence"/>
</dbReference>
<keyword evidence="3" id="KW-0378">Hydrolase</keyword>
<protein>
    <submittedName>
        <fullName evidence="3">CPBP family intramembrane metalloprotease</fullName>
    </submittedName>
</protein>
<evidence type="ECO:0000313" key="5">
    <source>
        <dbReference type="Proteomes" id="UP000195208"/>
    </source>
</evidence>
<keyword evidence="5" id="KW-1185">Reference proteome</keyword>
<organism evidence="3 6">
    <name type="scientific">Staphylococcus agnetis</name>
    <dbReference type="NCBI Taxonomy" id="985762"/>
    <lineage>
        <taxon>Bacteria</taxon>
        <taxon>Bacillati</taxon>
        <taxon>Bacillota</taxon>
        <taxon>Bacilli</taxon>
        <taxon>Bacillales</taxon>
        <taxon>Staphylococcaceae</taxon>
        <taxon>Staphylococcus</taxon>
    </lineage>
</organism>
<sequence>MRHRSEQYMVWLDKIKTILKDTFTTVPWETAENSSGSTTTTKKARISSIAVAIILYIGFMCINLDTFSLVSVIIGIIAFSIAAMLWKSSRLKLFKFERIKGAHLLLALGVFILVGLIDLLLLSMLGTGKTTNDQVIDQSIQLRSTIWFVILGTFIGPFVEEVVYRGMGLKYMFRGLPWVGVIVLSTIFALTHVPSNVIEFLIYFQSAVLYSFVYLKTKRFELPLLMHILNNAYTFIPLLFQ</sequence>
<evidence type="ECO:0000313" key="3">
    <source>
        <dbReference type="EMBL" id="NJI01794.1"/>
    </source>
</evidence>
<feature type="transmembrane region" description="Helical" evidence="1">
    <location>
        <begin position="105"/>
        <end position="125"/>
    </location>
</feature>
<reference evidence="4 5" key="1">
    <citation type="submission" date="2017-04" db="EMBL/GenBank/DDBJ databases">
        <title>Staphylococcus agnetis, a potential pathogen in the broiler production.</title>
        <authorList>
            <person name="Poulsen L."/>
        </authorList>
    </citation>
    <scope>NUCLEOTIDE SEQUENCE [LARGE SCALE GENOMIC DNA]</scope>
    <source>
        <strain evidence="4 5">723_310714_2_2_spleen</strain>
    </source>
</reference>
<dbReference type="PANTHER" id="PTHR36435">
    <property type="entry name" value="SLR1288 PROTEIN"/>
    <property type="match status" value="1"/>
</dbReference>
<gene>
    <name evidence="4" type="ORF">B9M88_05355</name>
    <name evidence="3" type="ORF">GLV84_02800</name>
</gene>
<keyword evidence="3" id="KW-0645">Protease</keyword>
<evidence type="ECO:0000313" key="4">
    <source>
        <dbReference type="EMBL" id="OTW31355.1"/>
    </source>
</evidence>
<dbReference type="AlphaFoldDB" id="A0A2T4MHC8"/>
<feature type="transmembrane region" description="Helical" evidence="1">
    <location>
        <begin position="145"/>
        <end position="164"/>
    </location>
</feature>
<dbReference type="PANTHER" id="PTHR36435:SF1">
    <property type="entry name" value="CAAX AMINO TERMINAL PROTEASE FAMILY PROTEIN"/>
    <property type="match status" value="1"/>
</dbReference>
<dbReference type="InterPro" id="IPR052710">
    <property type="entry name" value="CAAX_protease"/>
</dbReference>
<dbReference type="EMBL" id="NEFX01000010">
    <property type="protein sequence ID" value="OTW31355.1"/>
    <property type="molecule type" value="Genomic_DNA"/>
</dbReference>
<dbReference type="GO" id="GO:0004175">
    <property type="term" value="F:endopeptidase activity"/>
    <property type="evidence" value="ECO:0007669"/>
    <property type="project" value="UniProtKB-ARBA"/>
</dbReference>
<dbReference type="InterPro" id="IPR003675">
    <property type="entry name" value="Rce1/LyrA-like_dom"/>
</dbReference>
<keyword evidence="1" id="KW-0812">Transmembrane</keyword>
<dbReference type="Pfam" id="PF02517">
    <property type="entry name" value="Rce1-like"/>
    <property type="match status" value="1"/>
</dbReference>